<comment type="caution">
    <text evidence="10">The sequence shown here is derived from an EMBL/GenBank/DDBJ whole genome shotgun (WGS) entry which is preliminary data.</text>
</comment>
<feature type="domain" description="Reverse transcriptase RNase H-like" evidence="9">
    <location>
        <begin position="299"/>
        <end position="360"/>
    </location>
</feature>
<evidence type="ECO:0000256" key="1">
    <source>
        <dbReference type="ARBA" id="ARBA00022679"/>
    </source>
</evidence>
<organism evidence="10">
    <name type="scientific">Tanacetum cinerariifolium</name>
    <name type="common">Dalmatian daisy</name>
    <name type="synonym">Chrysanthemum cinerariifolium</name>
    <dbReference type="NCBI Taxonomy" id="118510"/>
    <lineage>
        <taxon>Eukaryota</taxon>
        <taxon>Viridiplantae</taxon>
        <taxon>Streptophyta</taxon>
        <taxon>Embryophyta</taxon>
        <taxon>Tracheophyta</taxon>
        <taxon>Spermatophyta</taxon>
        <taxon>Magnoliopsida</taxon>
        <taxon>eudicotyledons</taxon>
        <taxon>Gunneridae</taxon>
        <taxon>Pentapetalae</taxon>
        <taxon>asterids</taxon>
        <taxon>campanulids</taxon>
        <taxon>Asterales</taxon>
        <taxon>Asteraceae</taxon>
        <taxon>Asteroideae</taxon>
        <taxon>Anthemideae</taxon>
        <taxon>Anthemidinae</taxon>
        <taxon>Tanacetum</taxon>
    </lineage>
</organism>
<dbReference type="AlphaFoldDB" id="A0A699GK66"/>
<gene>
    <name evidence="10" type="ORF">Tci_002011</name>
</gene>
<evidence type="ECO:0000256" key="8">
    <source>
        <dbReference type="SAM" id="MobiDB-lite"/>
    </source>
</evidence>
<keyword evidence="4" id="KW-0255">Endonuclease</keyword>
<accession>A0A699GK66</accession>
<evidence type="ECO:0000256" key="4">
    <source>
        <dbReference type="ARBA" id="ARBA00022759"/>
    </source>
</evidence>
<keyword evidence="3" id="KW-0540">Nuclease</keyword>
<evidence type="ECO:0000256" key="2">
    <source>
        <dbReference type="ARBA" id="ARBA00022695"/>
    </source>
</evidence>
<dbReference type="SUPFAM" id="SSF53098">
    <property type="entry name" value="Ribonuclease H-like"/>
    <property type="match status" value="2"/>
</dbReference>
<protein>
    <recommendedName>
        <fullName evidence="9">Reverse transcriptase RNase H-like domain-containing protein</fullName>
    </recommendedName>
</protein>
<sequence>MDEMMRVTTSFLRGEVAASNHERKKSFSPWKQHEGNQKQNFKKRRFSKPTKVIKEARSFFTTHKNPKEIFDLDKGKFKAPPPMTTPVEKQNHAKFCEFHGEVGHNTNECIYLRKQIDEMLKAGKLSHLIKEIKQDNVKEQPKVTKKGETSRKDKALAILMVQPWEIVARQRITQSFSPNPEIFFPPLGEDEGTKSPIIIERNLDTFAWKPADMTGVPRRIAKHRLNVREGCSPVRQKKRGQAADRNQAIQEEVENFMGAGIMREVHYHDWLSNPVMVKNMTVVGGSNSGAPYANGTKWKKELIVYLATAKETVSAVLVTKKEAKQMPIYFVSRALRGPELNYTSMEKLVPALVHASKRLKRPRVSIKGRILAEFIVERPEKDSSDTPMEEEGELPEPWILFTDESSCTDGSKAGLILTNPEGMKFTYALRSRFDATNNEAEYEALITRLRIAKQMEADMIRYLEKVKAFIGSFKSFSIKQIPRSKNKKSDALSKIASTSFAHLSKQVLVEELKEKCISEVEILMVVEEEGDTWMTPLFKYLMEGTLPAEVKKARAIKRKSWRFTVFNETLYKKSFLDPWLRCVGPLQANYILREIHDGSCSMHAGTRSVVAKALRNGYCWPTMHRDARLLIRAWKVKFLIVAMDYFTKQIEAKSVATITGNKIKKIVWDNVVCGFGLPGEIISDNGKQFRDDPFKDWCEKLCIRQHFASVKHNQWPRGKSKSQLKIRDKSKVGCKKLELYRRATSCMPTLIKTKVDLVGNNEALEINLDLLEERRKEAAIREAKSKAKMEKYYNSKVRNTSFKPGDLVYRNNDARRVEDTGKLCLSGKDHTRL</sequence>
<evidence type="ECO:0000256" key="3">
    <source>
        <dbReference type="ARBA" id="ARBA00022722"/>
    </source>
</evidence>
<keyword evidence="7" id="KW-0175">Coiled coil</keyword>
<dbReference type="GO" id="GO:0003676">
    <property type="term" value="F:nucleic acid binding"/>
    <property type="evidence" value="ECO:0007669"/>
    <property type="project" value="InterPro"/>
</dbReference>
<evidence type="ECO:0000256" key="7">
    <source>
        <dbReference type="SAM" id="Coils"/>
    </source>
</evidence>
<keyword evidence="6" id="KW-0695">RNA-directed DNA polymerase</keyword>
<name>A0A699GK66_TANCI</name>
<dbReference type="GO" id="GO:0003964">
    <property type="term" value="F:RNA-directed DNA polymerase activity"/>
    <property type="evidence" value="ECO:0007669"/>
    <property type="project" value="UniProtKB-KW"/>
</dbReference>
<dbReference type="Gene3D" id="3.30.420.10">
    <property type="entry name" value="Ribonuclease H-like superfamily/Ribonuclease H"/>
    <property type="match status" value="2"/>
</dbReference>
<evidence type="ECO:0000256" key="5">
    <source>
        <dbReference type="ARBA" id="ARBA00022801"/>
    </source>
</evidence>
<evidence type="ECO:0000313" key="10">
    <source>
        <dbReference type="EMBL" id="GEU30033.1"/>
    </source>
</evidence>
<dbReference type="EMBL" id="BKCJ010000122">
    <property type="protein sequence ID" value="GEU30033.1"/>
    <property type="molecule type" value="Genomic_DNA"/>
</dbReference>
<dbReference type="Gene3D" id="1.10.340.70">
    <property type="match status" value="1"/>
</dbReference>
<dbReference type="InterPro" id="IPR041373">
    <property type="entry name" value="RT_RNaseH"/>
</dbReference>
<reference evidence="10" key="1">
    <citation type="journal article" date="2019" name="Sci. Rep.">
        <title>Draft genome of Tanacetum cinerariifolium, the natural source of mosquito coil.</title>
        <authorList>
            <person name="Yamashiro T."/>
            <person name="Shiraishi A."/>
            <person name="Satake H."/>
            <person name="Nakayama K."/>
        </authorList>
    </citation>
    <scope>NUCLEOTIDE SEQUENCE</scope>
</reference>
<keyword evidence="1" id="KW-0808">Transferase</keyword>
<keyword evidence="2" id="KW-0548">Nucleotidyltransferase</keyword>
<feature type="coiled-coil region" evidence="7">
    <location>
        <begin position="754"/>
        <end position="781"/>
    </location>
</feature>
<evidence type="ECO:0000256" key="6">
    <source>
        <dbReference type="ARBA" id="ARBA00022918"/>
    </source>
</evidence>
<dbReference type="PANTHER" id="PTHR48475">
    <property type="entry name" value="RIBONUCLEASE H"/>
    <property type="match status" value="1"/>
</dbReference>
<dbReference type="SUPFAM" id="SSF56672">
    <property type="entry name" value="DNA/RNA polymerases"/>
    <property type="match status" value="1"/>
</dbReference>
<dbReference type="GO" id="GO:0016787">
    <property type="term" value="F:hydrolase activity"/>
    <property type="evidence" value="ECO:0007669"/>
    <property type="project" value="UniProtKB-KW"/>
</dbReference>
<dbReference type="PANTHER" id="PTHR48475:SF2">
    <property type="entry name" value="RIBONUCLEASE H"/>
    <property type="match status" value="1"/>
</dbReference>
<dbReference type="GO" id="GO:0004519">
    <property type="term" value="F:endonuclease activity"/>
    <property type="evidence" value="ECO:0007669"/>
    <property type="project" value="UniProtKB-KW"/>
</dbReference>
<evidence type="ECO:0000259" key="9">
    <source>
        <dbReference type="Pfam" id="PF17917"/>
    </source>
</evidence>
<dbReference type="Gene3D" id="3.10.10.10">
    <property type="entry name" value="HIV Type 1 Reverse Transcriptase, subunit A, domain 1"/>
    <property type="match status" value="1"/>
</dbReference>
<proteinExistence type="predicted"/>
<dbReference type="InterPro" id="IPR043502">
    <property type="entry name" value="DNA/RNA_pol_sf"/>
</dbReference>
<keyword evidence="5" id="KW-0378">Hydrolase</keyword>
<dbReference type="InterPro" id="IPR036397">
    <property type="entry name" value="RNaseH_sf"/>
</dbReference>
<dbReference type="Pfam" id="PF17917">
    <property type="entry name" value="RT_RNaseH"/>
    <property type="match status" value="1"/>
</dbReference>
<feature type="region of interest" description="Disordered" evidence="8">
    <location>
        <begin position="15"/>
        <end position="45"/>
    </location>
</feature>
<dbReference type="InterPro" id="IPR012337">
    <property type="entry name" value="RNaseH-like_sf"/>
</dbReference>